<gene>
    <name evidence="2" type="ORF">RIF29_22514</name>
</gene>
<dbReference type="Proteomes" id="UP001372338">
    <property type="component" value="Unassembled WGS sequence"/>
</dbReference>
<protein>
    <submittedName>
        <fullName evidence="2">Uncharacterized protein</fullName>
    </submittedName>
</protein>
<evidence type="ECO:0000313" key="3">
    <source>
        <dbReference type="Proteomes" id="UP001372338"/>
    </source>
</evidence>
<dbReference type="AlphaFoldDB" id="A0AAN9FDI8"/>
<evidence type="ECO:0000256" key="1">
    <source>
        <dbReference type="SAM" id="Phobius"/>
    </source>
</evidence>
<accession>A0AAN9FDI8</accession>
<proteinExistence type="predicted"/>
<organism evidence="2 3">
    <name type="scientific">Crotalaria pallida</name>
    <name type="common">Smooth rattlebox</name>
    <name type="synonym">Crotalaria striata</name>
    <dbReference type="NCBI Taxonomy" id="3830"/>
    <lineage>
        <taxon>Eukaryota</taxon>
        <taxon>Viridiplantae</taxon>
        <taxon>Streptophyta</taxon>
        <taxon>Embryophyta</taxon>
        <taxon>Tracheophyta</taxon>
        <taxon>Spermatophyta</taxon>
        <taxon>Magnoliopsida</taxon>
        <taxon>eudicotyledons</taxon>
        <taxon>Gunneridae</taxon>
        <taxon>Pentapetalae</taxon>
        <taxon>rosids</taxon>
        <taxon>fabids</taxon>
        <taxon>Fabales</taxon>
        <taxon>Fabaceae</taxon>
        <taxon>Papilionoideae</taxon>
        <taxon>50 kb inversion clade</taxon>
        <taxon>genistoids sensu lato</taxon>
        <taxon>core genistoids</taxon>
        <taxon>Crotalarieae</taxon>
        <taxon>Crotalaria</taxon>
    </lineage>
</organism>
<sequence>MVGRLYIVYMDFWDCILSCILFPSLSVANHWKRSRKLRIGAVREARFPTAKIDFPKFILLHHYVIMSKQGIVLLKHILSEISL</sequence>
<keyword evidence="1" id="KW-0812">Transmembrane</keyword>
<keyword evidence="1" id="KW-1133">Transmembrane helix</keyword>
<name>A0AAN9FDI8_CROPI</name>
<reference evidence="2 3" key="1">
    <citation type="submission" date="2024-01" db="EMBL/GenBank/DDBJ databases">
        <title>The genomes of 5 underutilized Papilionoideae crops provide insights into root nodulation and disease resistanc.</title>
        <authorList>
            <person name="Yuan L."/>
        </authorList>
    </citation>
    <scope>NUCLEOTIDE SEQUENCE [LARGE SCALE GENOMIC DNA]</scope>
    <source>
        <strain evidence="2">ZHUSHIDOU_FW_LH</strain>
        <tissue evidence="2">Leaf</tissue>
    </source>
</reference>
<comment type="caution">
    <text evidence="2">The sequence shown here is derived from an EMBL/GenBank/DDBJ whole genome shotgun (WGS) entry which is preliminary data.</text>
</comment>
<feature type="transmembrane region" description="Helical" evidence="1">
    <location>
        <begin position="6"/>
        <end position="28"/>
    </location>
</feature>
<keyword evidence="3" id="KW-1185">Reference proteome</keyword>
<dbReference type="EMBL" id="JAYWIO010000004">
    <property type="protein sequence ID" value="KAK7269778.1"/>
    <property type="molecule type" value="Genomic_DNA"/>
</dbReference>
<keyword evidence="1" id="KW-0472">Membrane</keyword>
<evidence type="ECO:0000313" key="2">
    <source>
        <dbReference type="EMBL" id="KAK7269778.1"/>
    </source>
</evidence>